<protein>
    <submittedName>
        <fullName evidence="1">Uncharacterized protein</fullName>
    </submittedName>
</protein>
<gene>
    <name evidence="1" type="ORF">F4821DRAFT_238310</name>
</gene>
<evidence type="ECO:0000313" key="2">
    <source>
        <dbReference type="Proteomes" id="UP001497680"/>
    </source>
</evidence>
<dbReference type="Proteomes" id="UP001497680">
    <property type="component" value="Unassembled WGS sequence"/>
</dbReference>
<accession>A0ACC0D1P6</accession>
<proteinExistence type="predicted"/>
<keyword evidence="2" id="KW-1185">Reference proteome</keyword>
<sequence length="205" mass="21866">MSDSTLLRRPAEYSGRYNGGQWSLPVGSDGDNAVDAPEWGPNPEDYAQLMAAEEQEEDGSGSPPPAPRTPTMQTKDNVELANRLRSALQMTDTSSVASTPSRLSPVFDPSGLDDNYQISPYSDAASGVSGVLVQKKRPKLNVTADDTDLPSAVMTQDVKGVEGANTKAADIGVKATDIVMDESGNWRPEFLAGRLGTPPPWEINT</sequence>
<reference evidence="1 2" key="1">
    <citation type="journal article" date="2022" name="New Phytol.">
        <title>Ecological generalism drives hyperdiversity of secondary metabolite gene clusters in xylarialean endophytes.</title>
        <authorList>
            <person name="Franco M.E.E."/>
            <person name="Wisecaver J.H."/>
            <person name="Arnold A.E."/>
            <person name="Ju Y.M."/>
            <person name="Slot J.C."/>
            <person name="Ahrendt S."/>
            <person name="Moore L.P."/>
            <person name="Eastman K.E."/>
            <person name="Scott K."/>
            <person name="Konkel Z."/>
            <person name="Mondo S.J."/>
            <person name="Kuo A."/>
            <person name="Hayes R.D."/>
            <person name="Haridas S."/>
            <person name="Andreopoulos B."/>
            <person name="Riley R."/>
            <person name="LaButti K."/>
            <person name="Pangilinan J."/>
            <person name="Lipzen A."/>
            <person name="Amirebrahimi M."/>
            <person name="Yan J."/>
            <person name="Adam C."/>
            <person name="Keymanesh K."/>
            <person name="Ng V."/>
            <person name="Louie K."/>
            <person name="Northen T."/>
            <person name="Drula E."/>
            <person name="Henrissat B."/>
            <person name="Hsieh H.M."/>
            <person name="Youens-Clark K."/>
            <person name="Lutzoni F."/>
            <person name="Miadlikowska J."/>
            <person name="Eastwood D.C."/>
            <person name="Hamelin R.C."/>
            <person name="Grigoriev I.V."/>
            <person name="U'Ren J.M."/>
        </authorList>
    </citation>
    <scope>NUCLEOTIDE SEQUENCE [LARGE SCALE GENOMIC DNA]</scope>
    <source>
        <strain evidence="1 2">ER1909</strain>
    </source>
</reference>
<organism evidence="1 2">
    <name type="scientific">Hypoxylon rubiginosum</name>
    <dbReference type="NCBI Taxonomy" id="110542"/>
    <lineage>
        <taxon>Eukaryota</taxon>
        <taxon>Fungi</taxon>
        <taxon>Dikarya</taxon>
        <taxon>Ascomycota</taxon>
        <taxon>Pezizomycotina</taxon>
        <taxon>Sordariomycetes</taxon>
        <taxon>Xylariomycetidae</taxon>
        <taxon>Xylariales</taxon>
        <taxon>Hypoxylaceae</taxon>
        <taxon>Hypoxylon</taxon>
    </lineage>
</organism>
<comment type="caution">
    <text evidence="1">The sequence shown here is derived from an EMBL/GenBank/DDBJ whole genome shotgun (WGS) entry which is preliminary data.</text>
</comment>
<dbReference type="EMBL" id="MU394315">
    <property type="protein sequence ID" value="KAI6086472.1"/>
    <property type="molecule type" value="Genomic_DNA"/>
</dbReference>
<name>A0ACC0D1P6_9PEZI</name>
<evidence type="ECO:0000313" key="1">
    <source>
        <dbReference type="EMBL" id="KAI6086472.1"/>
    </source>
</evidence>